<dbReference type="STRING" id="525903.Taci_0014"/>
<dbReference type="EnsemblBacteria" id="ACZ18255">
    <property type="protein sequence ID" value="ACZ18255"/>
    <property type="gene ID" value="Taci_0014"/>
</dbReference>
<dbReference type="AlphaFoldDB" id="D1B7K2"/>
<dbReference type="CDD" id="cd03819">
    <property type="entry name" value="GT4_WavL-like"/>
    <property type="match status" value="1"/>
</dbReference>
<dbReference type="eggNOG" id="COG0438">
    <property type="taxonomic scope" value="Bacteria"/>
</dbReference>
<dbReference type="KEGG" id="tai:Taci_0014"/>
<dbReference type="Gene3D" id="3.40.50.2000">
    <property type="entry name" value="Glycogen Phosphorylase B"/>
    <property type="match status" value="2"/>
</dbReference>
<keyword evidence="2" id="KW-0808">Transferase</keyword>
<dbReference type="HOGENOM" id="CLU_009583_0_3_0"/>
<dbReference type="EMBL" id="CP001818">
    <property type="protein sequence ID" value="ACZ18255.1"/>
    <property type="molecule type" value="Genomic_DNA"/>
</dbReference>
<dbReference type="SUPFAM" id="SSF53756">
    <property type="entry name" value="UDP-Glycosyltransferase/glycogen phosphorylase"/>
    <property type="match status" value="1"/>
</dbReference>
<dbReference type="Pfam" id="PF13439">
    <property type="entry name" value="Glyco_transf_4"/>
    <property type="match status" value="1"/>
</dbReference>
<dbReference type="OrthoDB" id="9814612at2"/>
<name>D1B7K2_THEAS</name>
<gene>
    <name evidence="2" type="ordered locus">Taci_0014</name>
</gene>
<dbReference type="GO" id="GO:0016740">
    <property type="term" value="F:transferase activity"/>
    <property type="evidence" value="ECO:0007669"/>
    <property type="project" value="UniProtKB-KW"/>
</dbReference>
<proteinExistence type="predicted"/>
<protein>
    <submittedName>
        <fullName evidence="2">Glycosyl transferase group 1</fullName>
    </submittedName>
</protein>
<evidence type="ECO:0000313" key="3">
    <source>
        <dbReference type="Proteomes" id="UP000002030"/>
    </source>
</evidence>
<evidence type="ECO:0000259" key="1">
    <source>
        <dbReference type="Pfam" id="PF13439"/>
    </source>
</evidence>
<accession>D1B7K2</accession>
<reference evidence="2 3" key="1">
    <citation type="journal article" date="2009" name="Stand. Genomic Sci.">
        <title>Complete genome sequence of Thermanaerovibrio acidaminovorans type strain (Su883).</title>
        <authorList>
            <person name="Chovatia M."/>
            <person name="Sikorski J."/>
            <person name="Schroder M."/>
            <person name="Lapidus A."/>
            <person name="Nolan M."/>
            <person name="Tice H."/>
            <person name="Glavina Del Rio T."/>
            <person name="Copeland A."/>
            <person name="Cheng J.F."/>
            <person name="Lucas S."/>
            <person name="Chen F."/>
            <person name="Bruce D."/>
            <person name="Goodwin L."/>
            <person name="Pitluck S."/>
            <person name="Ivanova N."/>
            <person name="Mavromatis K."/>
            <person name="Ovchinnikova G."/>
            <person name="Pati A."/>
            <person name="Chen A."/>
            <person name="Palaniappan K."/>
            <person name="Land M."/>
            <person name="Hauser L."/>
            <person name="Chang Y.J."/>
            <person name="Jeffries C.D."/>
            <person name="Chain P."/>
            <person name="Saunders E."/>
            <person name="Detter J.C."/>
            <person name="Brettin T."/>
            <person name="Rohde M."/>
            <person name="Goker M."/>
            <person name="Spring S."/>
            <person name="Bristow J."/>
            <person name="Markowitz V."/>
            <person name="Hugenholtz P."/>
            <person name="Kyrpides N.C."/>
            <person name="Klenk H.P."/>
            <person name="Eisen J.A."/>
        </authorList>
    </citation>
    <scope>NUCLEOTIDE SEQUENCE [LARGE SCALE GENOMIC DNA]</scope>
    <source>
        <strain evidence="3">ATCC 49978 / DSM 6589 / Su883</strain>
    </source>
</reference>
<feature type="domain" description="Glycosyltransferase subfamily 4-like N-terminal" evidence="1">
    <location>
        <begin position="13"/>
        <end position="155"/>
    </location>
</feature>
<keyword evidence="3" id="KW-1185">Reference proteome</keyword>
<organism evidence="2 3">
    <name type="scientific">Thermanaerovibrio acidaminovorans (strain ATCC 49978 / DSM 6589 / Su883)</name>
    <name type="common">Selenomonas acidaminovorans</name>
    <dbReference type="NCBI Taxonomy" id="525903"/>
    <lineage>
        <taxon>Bacteria</taxon>
        <taxon>Thermotogati</taxon>
        <taxon>Synergistota</taxon>
        <taxon>Synergistia</taxon>
        <taxon>Synergistales</taxon>
        <taxon>Synergistaceae</taxon>
        <taxon>Thermanaerovibrio</taxon>
    </lineage>
</organism>
<dbReference type="CAZy" id="GT4">
    <property type="family name" value="Glycosyltransferase Family 4"/>
</dbReference>
<sequence>MKVMMILPELVEGGVERHVLDLSNHLCTMGHRVWVVSAGGSLEDRLSPDVEVLHLPVHLKNPATALYSAVRIARIASNNRLDVIHTHSRVPNWIGWWASRMSRVPLVITAHSCYRRNVALLPINRADGVICVSESVREHLGELLPVRSAVIFNGMEEPSVTWVGDPGGIPSFLFVGRITQSKGLGVLLEALGGVDGDWRLDVVGDGPQRHQMEALSCRLGLSNRVTFHGFRDDVDHWMSRCSCFVFPSLEEGMGRTLMRAVQIGTPVMASNLPAVRELALDPSELVPAGDPWAWRFALAGFLRGERPSARFDPGRIPSVQTMALRVLDVYRGVLA</sequence>
<dbReference type="InterPro" id="IPR028098">
    <property type="entry name" value="Glyco_trans_4-like_N"/>
</dbReference>
<evidence type="ECO:0000313" key="2">
    <source>
        <dbReference type="EMBL" id="ACZ18255.1"/>
    </source>
</evidence>
<dbReference type="PANTHER" id="PTHR12526">
    <property type="entry name" value="GLYCOSYLTRANSFERASE"/>
    <property type="match status" value="1"/>
</dbReference>
<dbReference type="Pfam" id="PF13692">
    <property type="entry name" value="Glyco_trans_1_4"/>
    <property type="match status" value="1"/>
</dbReference>
<dbReference type="Proteomes" id="UP000002030">
    <property type="component" value="Chromosome"/>
</dbReference>